<sequence length="264" mass="29843">MHPPTIGFRCVNATMNTPLPARKAPLLYTSPIQLPGKPWRGGIPLLFPQFADRGPLRKHGFARDSVFAQSPVADAQNGPVRHHSQLNVQPGDWPGWPYAAHLEWLEYPEINRIRYEFRVTNTGNDAFDWTGGLHPYIQISRLMDIEVEGLSDLPVADKLDHTLQRSPQQQLRFKAAEFERLYVGNPTVVLTDPGLKRQITLRSSGFTEWMVWNPGPLLAQQLADLPEGDWQQFVCIEPVIAHQPTRLAPGETFTGTLDVVVQWM</sequence>
<dbReference type="Proteomes" id="UP001204142">
    <property type="component" value="Unassembled WGS sequence"/>
</dbReference>
<dbReference type="PANTHER" id="PTHR11122">
    <property type="entry name" value="APOSPORY-ASSOCIATED PROTEIN C-RELATED"/>
    <property type="match status" value="1"/>
</dbReference>
<dbReference type="RefSeq" id="WP_256764587.1">
    <property type="nucleotide sequence ID" value="NZ_JANIGO010000003.1"/>
</dbReference>
<dbReference type="Pfam" id="PF01263">
    <property type="entry name" value="Aldose_epim"/>
    <property type="match status" value="1"/>
</dbReference>
<proteinExistence type="predicted"/>
<gene>
    <name evidence="1" type="ORF">NQT62_10170</name>
</gene>
<keyword evidence="2" id="KW-1185">Reference proteome</keyword>
<dbReference type="InterPro" id="IPR014718">
    <property type="entry name" value="GH-type_carb-bd"/>
</dbReference>
<dbReference type="InterPro" id="IPR008183">
    <property type="entry name" value="Aldose_1/G6P_1-epimerase"/>
</dbReference>
<name>A0ABT1WGZ8_9BURK</name>
<comment type="caution">
    <text evidence="1">The sequence shown here is derived from an EMBL/GenBank/DDBJ whole genome shotgun (WGS) entry which is preliminary data.</text>
</comment>
<evidence type="ECO:0000313" key="1">
    <source>
        <dbReference type="EMBL" id="MCQ8896794.1"/>
    </source>
</evidence>
<dbReference type="InterPro" id="IPR011013">
    <property type="entry name" value="Gal_mutarotase_sf_dom"/>
</dbReference>
<dbReference type="PANTHER" id="PTHR11122:SF13">
    <property type="entry name" value="GLUCOSE-6-PHOSPHATE 1-EPIMERASE"/>
    <property type="match status" value="1"/>
</dbReference>
<dbReference type="EMBL" id="JANIGO010000003">
    <property type="protein sequence ID" value="MCQ8896794.1"/>
    <property type="molecule type" value="Genomic_DNA"/>
</dbReference>
<protein>
    <submittedName>
        <fullName evidence="1">D-hexose-6-phosphate mutarotase</fullName>
    </submittedName>
</protein>
<dbReference type="SUPFAM" id="SSF74650">
    <property type="entry name" value="Galactose mutarotase-like"/>
    <property type="match status" value="1"/>
</dbReference>
<reference evidence="1 2" key="1">
    <citation type="submission" date="2022-07" db="EMBL/GenBank/DDBJ databases">
        <authorList>
            <person name="Xamxidin M."/>
            <person name="Wu M."/>
        </authorList>
    </citation>
    <scope>NUCLEOTIDE SEQUENCE [LARGE SCALE GENOMIC DNA]</scope>
    <source>
        <strain evidence="1 2">NBRC 111650</strain>
    </source>
</reference>
<dbReference type="Gene3D" id="2.70.98.10">
    <property type="match status" value="1"/>
</dbReference>
<organism evidence="1 2">
    <name type="scientific">Limnobacter humi</name>
    <dbReference type="NCBI Taxonomy" id="1778671"/>
    <lineage>
        <taxon>Bacteria</taxon>
        <taxon>Pseudomonadati</taxon>
        <taxon>Pseudomonadota</taxon>
        <taxon>Betaproteobacteria</taxon>
        <taxon>Burkholderiales</taxon>
        <taxon>Burkholderiaceae</taxon>
        <taxon>Limnobacter</taxon>
    </lineage>
</organism>
<accession>A0ABT1WGZ8</accession>
<evidence type="ECO:0000313" key="2">
    <source>
        <dbReference type="Proteomes" id="UP001204142"/>
    </source>
</evidence>